<proteinExistence type="predicted"/>
<organism evidence="2 3">
    <name type="scientific">Robbsia betulipollinis</name>
    <dbReference type="NCBI Taxonomy" id="2981849"/>
    <lineage>
        <taxon>Bacteria</taxon>
        <taxon>Pseudomonadati</taxon>
        <taxon>Pseudomonadota</taxon>
        <taxon>Betaproteobacteria</taxon>
        <taxon>Burkholderiales</taxon>
        <taxon>Burkholderiaceae</taxon>
        <taxon>Robbsia</taxon>
    </lineage>
</organism>
<name>A0ABT3ZSF5_9BURK</name>
<gene>
    <name evidence="2" type="ORF">OVY01_20190</name>
</gene>
<feature type="transmembrane region" description="Helical" evidence="1">
    <location>
        <begin position="99"/>
        <end position="117"/>
    </location>
</feature>
<keyword evidence="1" id="KW-1133">Transmembrane helix</keyword>
<keyword evidence="1" id="KW-0812">Transmembrane</keyword>
<dbReference type="Pfam" id="PF09490">
    <property type="entry name" value="CbtA"/>
    <property type="match status" value="1"/>
</dbReference>
<evidence type="ECO:0000313" key="2">
    <source>
        <dbReference type="EMBL" id="MCY0389470.1"/>
    </source>
</evidence>
<comment type="caution">
    <text evidence="2">The sequence shown here is derived from an EMBL/GenBank/DDBJ whole genome shotgun (WGS) entry which is preliminary data.</text>
</comment>
<evidence type="ECO:0000313" key="3">
    <source>
        <dbReference type="Proteomes" id="UP001082899"/>
    </source>
</evidence>
<feature type="transmembrane region" description="Helical" evidence="1">
    <location>
        <begin position="137"/>
        <end position="154"/>
    </location>
</feature>
<dbReference type="EMBL" id="JAPMXC010000010">
    <property type="protein sequence ID" value="MCY0389470.1"/>
    <property type="molecule type" value="Genomic_DNA"/>
</dbReference>
<evidence type="ECO:0000256" key="1">
    <source>
        <dbReference type="SAM" id="Phobius"/>
    </source>
</evidence>
<dbReference type="RefSeq" id="WP_267849369.1">
    <property type="nucleotide sequence ID" value="NZ_JAPMXC010000010.1"/>
</dbReference>
<feature type="transmembrane region" description="Helical" evidence="1">
    <location>
        <begin position="166"/>
        <end position="188"/>
    </location>
</feature>
<dbReference type="InterPro" id="IPR012666">
    <property type="entry name" value="CbtA_put"/>
</dbReference>
<accession>A0ABT3ZSF5</accession>
<reference evidence="2" key="1">
    <citation type="submission" date="2022-11" db="EMBL/GenBank/DDBJ databases">
        <title>Robbsia betulipollinis sp. nov., isolated from pollen of birch (Betula pendula).</title>
        <authorList>
            <person name="Shi H."/>
            <person name="Ambika Manirajan B."/>
            <person name="Ratering S."/>
            <person name="Geissler-Plaum R."/>
            <person name="Schnell S."/>
        </authorList>
    </citation>
    <scope>NUCLEOTIDE SEQUENCE</scope>
    <source>
        <strain evidence="2">Bb-Pol-6</strain>
    </source>
</reference>
<keyword evidence="3" id="KW-1185">Reference proteome</keyword>
<feature type="transmembrane region" description="Helical" evidence="1">
    <location>
        <begin position="208"/>
        <end position="229"/>
    </location>
</feature>
<keyword evidence="1" id="KW-0472">Membrane</keyword>
<feature type="transmembrane region" description="Helical" evidence="1">
    <location>
        <begin position="63"/>
        <end position="87"/>
    </location>
</feature>
<protein>
    <submittedName>
        <fullName evidence="2">CbtA family protein</fullName>
    </submittedName>
</protein>
<sequence>MVGRLLLRGMLVGILAGLITFGVARVAGEPLVDRAIAFEQTEHAAAHEAEEPELVSRHTQASYGLLTGVVVYGAALGGLFALTFAYAYGRSGRLTAKPLAAWLAAGAFVVLVVVPALKYPANPPAVGDPGTIGQRTGLYFGMLAVSIAAAVFALGVRRRALVRLGAWNATVLAALVFGAVIAAVQIGLPTIDEVPADFPASVLWRFRLAALGMQAVLWTTIGLLFGWWVEAGQRQGHLRFGAH</sequence>
<dbReference type="Proteomes" id="UP001082899">
    <property type="component" value="Unassembled WGS sequence"/>
</dbReference>